<dbReference type="Gene3D" id="3.20.20.150">
    <property type="entry name" value="Divalent-metal-dependent TIM barrel enzymes"/>
    <property type="match status" value="1"/>
</dbReference>
<protein>
    <submittedName>
        <fullName evidence="2">Sugar phosphate isomerase/epimerase</fullName>
    </submittedName>
</protein>
<proteinExistence type="predicted"/>
<reference evidence="2 3" key="1">
    <citation type="submission" date="2018-10" db="EMBL/GenBank/DDBJ databases">
        <title>Genome sequences of five Lactobacillus pentosus strains isolated from brines of traditionally fermented spanish-style green table olives and differences between them.</title>
        <authorList>
            <person name="Jimenez Diaz R."/>
        </authorList>
    </citation>
    <scope>NUCLEOTIDE SEQUENCE [LARGE SCALE GENOMIC DNA]</scope>
    <source>
        <strain evidence="2 3">IG8</strain>
    </source>
</reference>
<dbReference type="AlphaFoldDB" id="A0AB37RJ47"/>
<accession>A0AB37RJ47</accession>
<dbReference type="InterPro" id="IPR050312">
    <property type="entry name" value="IolE/XylAMocC-like"/>
</dbReference>
<organism evidence="2 3">
    <name type="scientific">Lactiplantibacillus pentosus</name>
    <name type="common">Lactobacillus pentosus</name>
    <dbReference type="NCBI Taxonomy" id="1589"/>
    <lineage>
        <taxon>Bacteria</taxon>
        <taxon>Bacillati</taxon>
        <taxon>Bacillota</taxon>
        <taxon>Bacilli</taxon>
        <taxon>Lactobacillales</taxon>
        <taxon>Lactobacillaceae</taxon>
        <taxon>Lactiplantibacillus</taxon>
    </lineage>
</organism>
<gene>
    <name evidence="2" type="ORF">D6U17_06465</name>
</gene>
<dbReference type="GO" id="GO:0016853">
    <property type="term" value="F:isomerase activity"/>
    <property type="evidence" value="ECO:0007669"/>
    <property type="project" value="UniProtKB-KW"/>
</dbReference>
<sequence length="312" mass="36321">MKFGFLTGCLQNMSLEEKMNYAHQVGFTALDVSCWPRENTRDYSGSDIDVENLTDAEVTKIKSDQQKYNIEFSSLAYYDNMLDPDPQIRATYKAHLEAVIIAAEKLGTPLVGCFTGKNQTKSIKENFDDFEVLFTDLVSFAEQHHVKLMIENCPMPGWQEDGLPATISYSPEFWDEMFKRVPSSSFGLNFDPSHLAWMHIDYLDCLRKYKDRIFHIDAKDVIVDEEQFHYYGIFGKKLNRQHEEDLGFWTPVIPGLGDINWSEFYNVMKEIGFDSYFSIEHEDRRFADNNKDVEAGLEYAYNHLNPIIHEFK</sequence>
<dbReference type="SUPFAM" id="SSF51658">
    <property type="entry name" value="Xylose isomerase-like"/>
    <property type="match status" value="1"/>
</dbReference>
<dbReference type="PANTHER" id="PTHR12110:SF21">
    <property type="entry name" value="XYLOSE ISOMERASE-LIKE TIM BARREL DOMAIN-CONTAINING PROTEIN"/>
    <property type="match status" value="1"/>
</dbReference>
<comment type="caution">
    <text evidence="2">The sequence shown here is derived from an EMBL/GenBank/DDBJ whole genome shotgun (WGS) entry which is preliminary data.</text>
</comment>
<feature type="domain" description="Xylose isomerase-like TIM barrel" evidence="1">
    <location>
        <begin position="21"/>
        <end position="300"/>
    </location>
</feature>
<dbReference type="RefSeq" id="WP_122211198.1">
    <property type="nucleotide sequence ID" value="NZ_RDCH01000038.1"/>
</dbReference>
<dbReference type="EMBL" id="RDCL01000049">
    <property type="protein sequence ID" value="RMW55890.1"/>
    <property type="molecule type" value="Genomic_DNA"/>
</dbReference>
<dbReference type="PANTHER" id="PTHR12110">
    <property type="entry name" value="HYDROXYPYRUVATE ISOMERASE"/>
    <property type="match status" value="1"/>
</dbReference>
<name>A0AB37RJ47_LACPE</name>
<keyword evidence="2" id="KW-0413">Isomerase</keyword>
<dbReference type="Pfam" id="PF01261">
    <property type="entry name" value="AP_endonuc_2"/>
    <property type="match status" value="1"/>
</dbReference>
<evidence type="ECO:0000313" key="2">
    <source>
        <dbReference type="EMBL" id="RMW55890.1"/>
    </source>
</evidence>
<evidence type="ECO:0000259" key="1">
    <source>
        <dbReference type="Pfam" id="PF01261"/>
    </source>
</evidence>
<dbReference type="InterPro" id="IPR013022">
    <property type="entry name" value="Xyl_isomerase-like_TIM-brl"/>
</dbReference>
<evidence type="ECO:0000313" key="3">
    <source>
        <dbReference type="Proteomes" id="UP000281061"/>
    </source>
</evidence>
<dbReference type="InterPro" id="IPR036237">
    <property type="entry name" value="Xyl_isomerase-like_sf"/>
</dbReference>
<dbReference type="Proteomes" id="UP000281061">
    <property type="component" value="Unassembled WGS sequence"/>
</dbReference>